<dbReference type="OMA" id="IGNHRWF"/>
<name>A0A0L0D767_THETB</name>
<sequence>MLVLWMCTLSLQIRNELCLHSGDVLQRCVILFAMLMPLGTIWSIDAVNARFEAGTPAESAALLRRRLKSRRPDSDVANDSGMHVGNGSPLHMNGEADARDEAIAILVSPHQADVVDALPPTRTIADFTTLAYMFQICIMYVFSVYHKSGHEWTVDYTATFYALQLDFFRKPMGDFLLMMPDAWLRFFTWAVWKWEKYGPMLYFVPFATGPCRLLGAFGFAFMHFSFGLAMRLAMFTYITMAAQTAFIPPMFWDDIVFTFLRRFSAFSTPLTIVYSPRKPLYRWLACAALELGLLRGAKMVRGSDAPSAPRLAVRGPTGDEATGLDALTALARASPLLWWYGWLLRFRPVKLHARLMLWLAGAADRLLCFERASVVVETSERSGNALVAESRDFTSLVFWAWRNIFALFCILFILLWCLANVNAYRGLPAEIHWIGPTLHIGQMWSMFSPHPPKSQWHFVIKANLTDDTQGDLFPNAGLFKFETLSPLTWERPDTLVGDIGNHRWFKIYEAFIWGQGYSDVPALRLGYGRYICREWNARHTGGSRLWMFEWWIIHAFVHEDGTRTFAGKDVLWEHHCYDTKPTD</sequence>
<evidence type="ECO:0000256" key="2">
    <source>
        <dbReference type="ARBA" id="ARBA00022692"/>
    </source>
</evidence>
<comment type="subcellular location">
    <subcellularLocation>
        <location evidence="1">Endomembrane system</location>
        <topology evidence="1">Multi-pass membrane protein</topology>
    </subcellularLocation>
</comment>
<dbReference type="InterPro" id="IPR011020">
    <property type="entry name" value="HTTM-like"/>
</dbReference>
<evidence type="ECO:0000259" key="6">
    <source>
        <dbReference type="SMART" id="SM00752"/>
    </source>
</evidence>
<gene>
    <name evidence="7" type="ORF">AMSG_04418</name>
</gene>
<accession>A0A0L0D767</accession>
<evidence type="ECO:0000313" key="8">
    <source>
        <dbReference type="Proteomes" id="UP000054408"/>
    </source>
</evidence>
<evidence type="ECO:0000256" key="1">
    <source>
        <dbReference type="ARBA" id="ARBA00004127"/>
    </source>
</evidence>
<proteinExistence type="predicted"/>
<keyword evidence="3 5" id="KW-1133">Transmembrane helix</keyword>
<evidence type="ECO:0000256" key="3">
    <source>
        <dbReference type="ARBA" id="ARBA00022989"/>
    </source>
</evidence>
<keyword evidence="2 5" id="KW-0812">Transmembrane</keyword>
<dbReference type="PANTHER" id="PTHR39535:SF2">
    <property type="entry name" value="HTTM DOMAIN-CONTAINING PROTEIN"/>
    <property type="match status" value="1"/>
</dbReference>
<dbReference type="eggNOG" id="ENOG502SNM2">
    <property type="taxonomic scope" value="Eukaryota"/>
</dbReference>
<dbReference type="OrthoDB" id="15875at2759"/>
<dbReference type="InterPro" id="IPR052964">
    <property type="entry name" value="Sporulation_signal_mat"/>
</dbReference>
<protein>
    <submittedName>
        <fullName evidence="7">HTTM domain-containing protein</fullName>
    </submittedName>
</protein>
<feature type="domain" description="HTTM-like" evidence="6">
    <location>
        <begin position="1"/>
        <end position="251"/>
    </location>
</feature>
<evidence type="ECO:0000313" key="7">
    <source>
        <dbReference type="EMBL" id="KNC48189.1"/>
    </source>
</evidence>
<dbReference type="AlphaFoldDB" id="A0A0L0D767"/>
<evidence type="ECO:0000256" key="5">
    <source>
        <dbReference type="SAM" id="Phobius"/>
    </source>
</evidence>
<evidence type="ECO:0000256" key="4">
    <source>
        <dbReference type="ARBA" id="ARBA00023136"/>
    </source>
</evidence>
<organism evidence="7 8">
    <name type="scientific">Thecamonas trahens ATCC 50062</name>
    <dbReference type="NCBI Taxonomy" id="461836"/>
    <lineage>
        <taxon>Eukaryota</taxon>
        <taxon>Apusozoa</taxon>
        <taxon>Apusomonadida</taxon>
        <taxon>Apusomonadidae</taxon>
        <taxon>Thecamonas</taxon>
    </lineage>
</organism>
<dbReference type="GeneID" id="25563961"/>
<dbReference type="PANTHER" id="PTHR39535">
    <property type="entry name" value="SPORULATION-DELAYING PROTEIN SDPB"/>
    <property type="match status" value="1"/>
</dbReference>
<dbReference type="SMART" id="SM00752">
    <property type="entry name" value="HTTM"/>
    <property type="match status" value="1"/>
</dbReference>
<dbReference type="Proteomes" id="UP000054408">
    <property type="component" value="Unassembled WGS sequence"/>
</dbReference>
<reference evidence="7 8" key="1">
    <citation type="submission" date="2010-05" db="EMBL/GenBank/DDBJ databases">
        <title>The Genome Sequence of Thecamonas trahens ATCC 50062.</title>
        <authorList>
            <consortium name="The Broad Institute Genome Sequencing Platform"/>
            <person name="Russ C."/>
            <person name="Cuomo C."/>
            <person name="Shea T."/>
            <person name="Young S.K."/>
            <person name="Zeng Q."/>
            <person name="Koehrsen M."/>
            <person name="Haas B."/>
            <person name="Borodovsky M."/>
            <person name="Guigo R."/>
            <person name="Alvarado L."/>
            <person name="Berlin A."/>
            <person name="Bochicchio J."/>
            <person name="Borenstein D."/>
            <person name="Chapman S."/>
            <person name="Chen Z."/>
            <person name="Freedman E."/>
            <person name="Gellesch M."/>
            <person name="Goldberg J."/>
            <person name="Griggs A."/>
            <person name="Gujja S."/>
            <person name="Heilman E."/>
            <person name="Heiman D."/>
            <person name="Hepburn T."/>
            <person name="Howarth C."/>
            <person name="Jen D."/>
            <person name="Larson L."/>
            <person name="Mehta T."/>
            <person name="Park D."/>
            <person name="Pearson M."/>
            <person name="Roberts A."/>
            <person name="Saif S."/>
            <person name="Shenoy N."/>
            <person name="Sisk P."/>
            <person name="Stolte C."/>
            <person name="Sykes S."/>
            <person name="Thomson T."/>
            <person name="Walk T."/>
            <person name="White J."/>
            <person name="Yandava C."/>
            <person name="Burger G."/>
            <person name="Gray M.W."/>
            <person name="Holland P.W.H."/>
            <person name="King N."/>
            <person name="Lang F.B.F."/>
            <person name="Roger A.J."/>
            <person name="Ruiz-Trillo I."/>
            <person name="Lander E."/>
            <person name="Nusbaum C."/>
        </authorList>
    </citation>
    <scope>NUCLEOTIDE SEQUENCE [LARGE SCALE GENOMIC DNA]</scope>
    <source>
        <strain evidence="7 8">ATCC 50062</strain>
    </source>
</reference>
<dbReference type="GO" id="GO:0012505">
    <property type="term" value="C:endomembrane system"/>
    <property type="evidence" value="ECO:0007669"/>
    <property type="project" value="UniProtKB-SubCell"/>
</dbReference>
<feature type="transmembrane region" description="Helical" evidence="5">
    <location>
        <begin position="396"/>
        <end position="418"/>
    </location>
</feature>
<keyword evidence="4 5" id="KW-0472">Membrane</keyword>
<dbReference type="EMBL" id="GL349450">
    <property type="protein sequence ID" value="KNC48189.1"/>
    <property type="molecule type" value="Genomic_DNA"/>
</dbReference>
<dbReference type="RefSeq" id="XP_013758758.1">
    <property type="nucleotide sequence ID" value="XM_013903304.1"/>
</dbReference>
<keyword evidence="8" id="KW-1185">Reference proteome</keyword>
<dbReference type="STRING" id="461836.A0A0L0D767"/>